<protein>
    <submittedName>
        <fullName evidence="5">LacI family DNA-binding transcriptional regulator</fullName>
    </submittedName>
</protein>
<gene>
    <name evidence="5" type="ORF">H5P30_16780</name>
</gene>
<dbReference type="Pfam" id="PF00356">
    <property type="entry name" value="LacI"/>
    <property type="match status" value="1"/>
</dbReference>
<evidence type="ECO:0000313" key="6">
    <source>
        <dbReference type="Proteomes" id="UP000525652"/>
    </source>
</evidence>
<dbReference type="GO" id="GO:0000976">
    <property type="term" value="F:transcription cis-regulatory region binding"/>
    <property type="evidence" value="ECO:0007669"/>
    <property type="project" value="TreeGrafter"/>
</dbReference>
<dbReference type="Gene3D" id="3.40.50.2300">
    <property type="match status" value="2"/>
</dbReference>
<dbReference type="PANTHER" id="PTHR30146">
    <property type="entry name" value="LACI-RELATED TRANSCRIPTIONAL REPRESSOR"/>
    <property type="match status" value="1"/>
</dbReference>
<dbReference type="SUPFAM" id="SSF53822">
    <property type="entry name" value="Periplasmic binding protein-like I"/>
    <property type="match status" value="1"/>
</dbReference>
<dbReference type="Proteomes" id="UP000525652">
    <property type="component" value="Unassembled WGS sequence"/>
</dbReference>
<dbReference type="AlphaFoldDB" id="A0A7X1E596"/>
<dbReference type="RefSeq" id="WP_185694066.1">
    <property type="nucleotide sequence ID" value="NZ_JACHVA010000126.1"/>
</dbReference>
<evidence type="ECO:0000256" key="3">
    <source>
        <dbReference type="ARBA" id="ARBA00023163"/>
    </source>
</evidence>
<keyword evidence="1" id="KW-0805">Transcription regulation</keyword>
<keyword evidence="6" id="KW-1185">Reference proteome</keyword>
<dbReference type="InterPro" id="IPR000843">
    <property type="entry name" value="HTH_LacI"/>
</dbReference>
<evidence type="ECO:0000256" key="1">
    <source>
        <dbReference type="ARBA" id="ARBA00023015"/>
    </source>
</evidence>
<dbReference type="SMART" id="SM00354">
    <property type="entry name" value="HTH_LACI"/>
    <property type="match status" value="1"/>
</dbReference>
<dbReference type="CDD" id="cd01392">
    <property type="entry name" value="HTH_LacI"/>
    <property type="match status" value="1"/>
</dbReference>
<dbReference type="GO" id="GO:0003700">
    <property type="term" value="F:DNA-binding transcription factor activity"/>
    <property type="evidence" value="ECO:0007669"/>
    <property type="project" value="TreeGrafter"/>
</dbReference>
<proteinExistence type="predicted"/>
<dbReference type="Gene3D" id="1.10.260.40">
    <property type="entry name" value="lambda repressor-like DNA-binding domains"/>
    <property type="match status" value="1"/>
</dbReference>
<reference evidence="5 6" key="1">
    <citation type="submission" date="2020-07" db="EMBL/GenBank/DDBJ databases">
        <authorList>
            <person name="Feng X."/>
        </authorList>
    </citation>
    <scope>NUCLEOTIDE SEQUENCE [LARGE SCALE GENOMIC DNA]</scope>
    <source>
        <strain evidence="5 6">JCM14086</strain>
    </source>
</reference>
<dbReference type="SUPFAM" id="SSF47413">
    <property type="entry name" value="lambda repressor-like DNA-binding domains"/>
    <property type="match status" value="1"/>
</dbReference>
<dbReference type="InterPro" id="IPR028082">
    <property type="entry name" value="Peripla_BP_I"/>
</dbReference>
<sequence length="346" mass="39161">MSKGPRVRLKDIAAEANLSIAAVSMALRDNPTIPAGTIARVKATAERLGYEPDPAMSALAAYRSRLRVQREFNVIAMVSNWSSSTRWLQKNLSAQKLFNGAKERARMLGYSLQFFNAYEGGMTPVRLSNILYSRGIRGIIVTPFADPSAVFEFDWNRFSIVTIERPLRYSHFHHVVPNYYADSLLLHRILRERGYQNPGLVLDKKLSERVENQWEAAHIFGQSRNQRDIIPTLKLESKPLEVEFLEWFRKYQPDVIVGRSNDNLVMRSLKSVGIRVPDDVGYASFNVLDDYDEASGILQPRDAMGAAAVDILNTLLHRDHRGADKVALGTHADGIWYEGRTLRKTA</sequence>
<feature type="domain" description="HTH lacI-type" evidence="4">
    <location>
        <begin position="7"/>
        <end position="61"/>
    </location>
</feature>
<keyword evidence="3" id="KW-0804">Transcription</keyword>
<name>A0A7X1E596_9BACT</name>
<organism evidence="5 6">
    <name type="scientific">Puniceicoccus vermicola</name>
    <dbReference type="NCBI Taxonomy" id="388746"/>
    <lineage>
        <taxon>Bacteria</taxon>
        <taxon>Pseudomonadati</taxon>
        <taxon>Verrucomicrobiota</taxon>
        <taxon>Opitutia</taxon>
        <taxon>Puniceicoccales</taxon>
        <taxon>Puniceicoccaceae</taxon>
        <taxon>Puniceicoccus</taxon>
    </lineage>
</organism>
<comment type="caution">
    <text evidence="5">The sequence shown here is derived from an EMBL/GenBank/DDBJ whole genome shotgun (WGS) entry which is preliminary data.</text>
</comment>
<evidence type="ECO:0000256" key="2">
    <source>
        <dbReference type="ARBA" id="ARBA00023125"/>
    </source>
</evidence>
<evidence type="ECO:0000313" key="5">
    <source>
        <dbReference type="EMBL" id="MBC2603440.1"/>
    </source>
</evidence>
<dbReference type="PROSITE" id="PS50932">
    <property type="entry name" value="HTH_LACI_2"/>
    <property type="match status" value="1"/>
</dbReference>
<dbReference type="EMBL" id="JACHVA010000126">
    <property type="protein sequence ID" value="MBC2603440.1"/>
    <property type="molecule type" value="Genomic_DNA"/>
</dbReference>
<dbReference type="InterPro" id="IPR010982">
    <property type="entry name" value="Lambda_DNA-bd_dom_sf"/>
</dbReference>
<evidence type="ECO:0000259" key="4">
    <source>
        <dbReference type="PROSITE" id="PS50932"/>
    </source>
</evidence>
<keyword evidence="2 5" id="KW-0238">DNA-binding</keyword>
<accession>A0A7X1E596</accession>
<dbReference type="PANTHER" id="PTHR30146:SF109">
    <property type="entry name" value="HTH-TYPE TRANSCRIPTIONAL REGULATOR GALS"/>
    <property type="match status" value="1"/>
</dbReference>